<accession>A0ABW7YKN3</accession>
<evidence type="ECO:0000256" key="1">
    <source>
        <dbReference type="SAM" id="SignalP"/>
    </source>
</evidence>
<reference evidence="2 3" key="1">
    <citation type="submission" date="2024-10" db="EMBL/GenBank/DDBJ databases">
        <title>The Natural Products Discovery Center: Release of the First 8490 Sequenced Strains for Exploring Actinobacteria Biosynthetic Diversity.</title>
        <authorList>
            <person name="Kalkreuter E."/>
            <person name="Kautsar S.A."/>
            <person name="Yang D."/>
            <person name="Bader C.D."/>
            <person name="Teijaro C.N."/>
            <person name="Fluegel L."/>
            <person name="Davis C.M."/>
            <person name="Simpson J.R."/>
            <person name="Lauterbach L."/>
            <person name="Steele A.D."/>
            <person name="Gui C."/>
            <person name="Meng S."/>
            <person name="Li G."/>
            <person name="Viehrig K."/>
            <person name="Ye F."/>
            <person name="Su P."/>
            <person name="Kiefer A.F."/>
            <person name="Nichols A."/>
            <person name="Cepeda A.J."/>
            <person name="Yan W."/>
            <person name="Fan B."/>
            <person name="Jiang Y."/>
            <person name="Adhikari A."/>
            <person name="Zheng C.-J."/>
            <person name="Schuster L."/>
            <person name="Cowan T.M."/>
            <person name="Smanski M.J."/>
            <person name="Chevrette M.G."/>
            <person name="De Carvalho L.P.S."/>
            <person name="Shen B."/>
        </authorList>
    </citation>
    <scope>NUCLEOTIDE SEQUENCE [LARGE SCALE GENOMIC DNA]</scope>
    <source>
        <strain evidence="2 3">NPDC050545</strain>
    </source>
</reference>
<dbReference type="InterPro" id="IPR006311">
    <property type="entry name" value="TAT_signal"/>
</dbReference>
<feature type="signal peptide" evidence="1">
    <location>
        <begin position="1"/>
        <end position="18"/>
    </location>
</feature>
<feature type="chain" id="PRO_5045380892" description="Extracellular solute-binding protein" evidence="1">
    <location>
        <begin position="19"/>
        <end position="543"/>
    </location>
</feature>
<evidence type="ECO:0000313" key="2">
    <source>
        <dbReference type="EMBL" id="MFI6495873.1"/>
    </source>
</evidence>
<sequence>MNLNRRSFLGLAGLTAAAAVTGCSSSGGGTAGSKAGAAGGGPLKMPTYVPFAGPAPDLPGNAQGLDPGYLKFPAGPVKTVKAVPGDGSTITGLTYYDGPIVPQMDANAFWQEVNKRLGITFQLDTGNDDGYPTKFNTTVAGGDVKDLMWVAPNQGITKIAQLAEAKFADLTPYLSGDAVKEYPNLANFQEMTWQAAVMNGRIWGVPVPYSFFGQVYVGNKKSWDSVDGFTATSPDELIEKFKQLTDAKAGRWALEPAYGNAVGQFSQLFGAVAVNNWKLEGGKLTHAFETEEYLAGLEMAIKAFKAGVFYPDPKITDIASKVAQGTVAAQVVSGAGWVGIPNQPGYGTAWEMTTFVPFSHAGGKGVHNLARGSVGFTGISNKHDEKKTKMLLKVLDYLAAPFGSEEWFFLNYGVAGAQHTMEKGAPVKTKEGETQLAFTNQLKFVNQSPEFLYYPGLDETTKTIHSTQQKLLEISQPSAVLGHYSETYINKGQSLTAKVYEFVDDAVTGRRSLTEFKSVVEEFKSGGGDKMRKEFEESIAKRG</sequence>
<dbReference type="SUPFAM" id="SSF53850">
    <property type="entry name" value="Periplasmic binding protein-like II"/>
    <property type="match status" value="1"/>
</dbReference>
<dbReference type="PROSITE" id="PS51318">
    <property type="entry name" value="TAT"/>
    <property type="match status" value="1"/>
</dbReference>
<organism evidence="2 3">
    <name type="scientific">Nonomuraea typhae</name>
    <dbReference type="NCBI Taxonomy" id="2603600"/>
    <lineage>
        <taxon>Bacteria</taxon>
        <taxon>Bacillati</taxon>
        <taxon>Actinomycetota</taxon>
        <taxon>Actinomycetes</taxon>
        <taxon>Streptosporangiales</taxon>
        <taxon>Streptosporangiaceae</taxon>
        <taxon>Nonomuraea</taxon>
    </lineage>
</organism>
<keyword evidence="1" id="KW-0732">Signal</keyword>
<dbReference type="RefSeq" id="WP_397077642.1">
    <property type="nucleotide sequence ID" value="NZ_JBITGY010000001.1"/>
</dbReference>
<evidence type="ECO:0008006" key="4">
    <source>
        <dbReference type="Google" id="ProtNLM"/>
    </source>
</evidence>
<dbReference type="Gene3D" id="3.40.190.10">
    <property type="entry name" value="Periplasmic binding protein-like II"/>
    <property type="match status" value="1"/>
</dbReference>
<evidence type="ECO:0000313" key="3">
    <source>
        <dbReference type="Proteomes" id="UP001612741"/>
    </source>
</evidence>
<dbReference type="EMBL" id="JBITGY010000001">
    <property type="protein sequence ID" value="MFI6495873.1"/>
    <property type="molecule type" value="Genomic_DNA"/>
</dbReference>
<gene>
    <name evidence="2" type="ORF">ACIBG2_00715</name>
</gene>
<comment type="caution">
    <text evidence="2">The sequence shown here is derived from an EMBL/GenBank/DDBJ whole genome shotgun (WGS) entry which is preliminary data.</text>
</comment>
<dbReference type="Proteomes" id="UP001612741">
    <property type="component" value="Unassembled WGS sequence"/>
</dbReference>
<proteinExistence type="predicted"/>
<name>A0ABW7YKN3_9ACTN</name>
<keyword evidence="3" id="KW-1185">Reference proteome</keyword>
<dbReference type="PROSITE" id="PS51257">
    <property type="entry name" value="PROKAR_LIPOPROTEIN"/>
    <property type="match status" value="1"/>
</dbReference>
<protein>
    <recommendedName>
        <fullName evidence="4">Extracellular solute-binding protein</fullName>
    </recommendedName>
</protein>